<sequence length="129" mass="15142">SQCVIYAIQEEIAESHTKEAVNENLVLMVGNTENYNWIYREPCKSPSCEIVIDGEEAENTSEFEKKNMQTLSSFHLRHYIPDRCCYDKSGDDFCFRSFFVLRMQRRSCRAALRFLRMCFVCLRLETGSL</sequence>
<name>A0AAV7Q9Q3_PLEWA</name>
<dbReference type="Proteomes" id="UP001066276">
    <property type="component" value="Chromosome 6"/>
</dbReference>
<dbReference type="AlphaFoldDB" id="A0AAV7Q9Q3"/>
<evidence type="ECO:0000313" key="2">
    <source>
        <dbReference type="Proteomes" id="UP001066276"/>
    </source>
</evidence>
<feature type="non-terminal residue" evidence="1">
    <location>
        <position position="129"/>
    </location>
</feature>
<dbReference type="EMBL" id="JANPWB010000010">
    <property type="protein sequence ID" value="KAJ1136314.1"/>
    <property type="molecule type" value="Genomic_DNA"/>
</dbReference>
<proteinExistence type="predicted"/>
<reference evidence="1" key="1">
    <citation type="journal article" date="2022" name="bioRxiv">
        <title>Sequencing and chromosome-scale assembly of the giantPleurodeles waltlgenome.</title>
        <authorList>
            <person name="Brown T."/>
            <person name="Elewa A."/>
            <person name="Iarovenko S."/>
            <person name="Subramanian E."/>
            <person name="Araus A.J."/>
            <person name="Petzold A."/>
            <person name="Susuki M."/>
            <person name="Suzuki K.-i.T."/>
            <person name="Hayashi T."/>
            <person name="Toyoda A."/>
            <person name="Oliveira C."/>
            <person name="Osipova E."/>
            <person name="Leigh N.D."/>
            <person name="Simon A."/>
            <person name="Yun M.H."/>
        </authorList>
    </citation>
    <scope>NUCLEOTIDE SEQUENCE</scope>
    <source>
        <strain evidence="1">20211129_DDA</strain>
        <tissue evidence="1">Liver</tissue>
    </source>
</reference>
<evidence type="ECO:0000313" key="1">
    <source>
        <dbReference type="EMBL" id="KAJ1136314.1"/>
    </source>
</evidence>
<gene>
    <name evidence="1" type="ORF">NDU88_002731</name>
</gene>
<accession>A0AAV7Q9Q3</accession>
<keyword evidence="2" id="KW-1185">Reference proteome</keyword>
<organism evidence="1 2">
    <name type="scientific">Pleurodeles waltl</name>
    <name type="common">Iberian ribbed newt</name>
    <dbReference type="NCBI Taxonomy" id="8319"/>
    <lineage>
        <taxon>Eukaryota</taxon>
        <taxon>Metazoa</taxon>
        <taxon>Chordata</taxon>
        <taxon>Craniata</taxon>
        <taxon>Vertebrata</taxon>
        <taxon>Euteleostomi</taxon>
        <taxon>Amphibia</taxon>
        <taxon>Batrachia</taxon>
        <taxon>Caudata</taxon>
        <taxon>Salamandroidea</taxon>
        <taxon>Salamandridae</taxon>
        <taxon>Pleurodelinae</taxon>
        <taxon>Pleurodeles</taxon>
    </lineage>
</organism>
<protein>
    <submittedName>
        <fullName evidence="1">Uncharacterized protein</fullName>
    </submittedName>
</protein>
<comment type="caution">
    <text evidence="1">The sequence shown here is derived from an EMBL/GenBank/DDBJ whole genome shotgun (WGS) entry which is preliminary data.</text>
</comment>
<feature type="non-terminal residue" evidence="1">
    <location>
        <position position="1"/>
    </location>
</feature>